<name>A0A1Q9ABD9_9HYPH</name>
<dbReference type="Pfam" id="PF03466">
    <property type="entry name" value="LysR_substrate"/>
    <property type="match status" value="1"/>
</dbReference>
<reference evidence="6 9" key="2">
    <citation type="submission" date="2020-08" db="EMBL/GenBank/DDBJ databases">
        <title>Genomic Encyclopedia of Type Strains, Phase IV (KMG-IV): sequencing the most valuable type-strain genomes for metagenomic binning, comparative biology and taxonomic classification.</title>
        <authorList>
            <person name="Goeker M."/>
        </authorList>
    </citation>
    <scope>NUCLEOTIDE SEQUENCE [LARGE SCALE GENOMIC DNA]</scope>
    <source>
        <strain evidence="6 9">DSM 100021</strain>
    </source>
</reference>
<dbReference type="PANTHER" id="PTHR30537">
    <property type="entry name" value="HTH-TYPE TRANSCRIPTIONAL REGULATOR"/>
    <property type="match status" value="1"/>
</dbReference>
<dbReference type="InterPro" id="IPR000847">
    <property type="entry name" value="LysR_HTH_N"/>
</dbReference>
<feature type="domain" description="HTH lysR-type" evidence="5">
    <location>
        <begin position="10"/>
        <end position="61"/>
    </location>
</feature>
<organism evidence="7 8">
    <name type="scientific">Allorhizobium taibaishanense</name>
    <dbReference type="NCBI Taxonomy" id="887144"/>
    <lineage>
        <taxon>Bacteria</taxon>
        <taxon>Pseudomonadati</taxon>
        <taxon>Pseudomonadota</taxon>
        <taxon>Alphaproteobacteria</taxon>
        <taxon>Hyphomicrobiales</taxon>
        <taxon>Rhizobiaceae</taxon>
        <taxon>Rhizobium/Agrobacterium group</taxon>
        <taxon>Allorhizobium</taxon>
    </lineage>
</organism>
<keyword evidence="8" id="KW-1185">Reference proteome</keyword>
<comment type="caution">
    <text evidence="7">The sequence shown here is derived from an EMBL/GenBank/DDBJ whole genome shotgun (WGS) entry which is preliminary data.</text>
</comment>
<dbReference type="Gene3D" id="1.10.10.10">
    <property type="entry name" value="Winged helix-like DNA-binding domain superfamily/Winged helix DNA-binding domain"/>
    <property type="match status" value="1"/>
</dbReference>
<evidence type="ECO:0000259" key="5">
    <source>
        <dbReference type="PROSITE" id="PS50931"/>
    </source>
</evidence>
<accession>A0A1Q9ABD9</accession>
<evidence type="ECO:0000256" key="2">
    <source>
        <dbReference type="ARBA" id="ARBA00023015"/>
    </source>
</evidence>
<dbReference type="SUPFAM" id="SSF46785">
    <property type="entry name" value="Winged helix' DNA-binding domain"/>
    <property type="match status" value="1"/>
</dbReference>
<dbReference type="PANTHER" id="PTHR30537:SF3">
    <property type="entry name" value="TRANSCRIPTIONAL REGULATORY PROTEIN"/>
    <property type="match status" value="1"/>
</dbReference>
<dbReference type="Gene3D" id="3.40.190.290">
    <property type="match status" value="1"/>
</dbReference>
<comment type="similarity">
    <text evidence="1">Belongs to the LysR transcriptional regulatory family.</text>
</comment>
<dbReference type="InterPro" id="IPR058163">
    <property type="entry name" value="LysR-type_TF_proteobact-type"/>
</dbReference>
<gene>
    <name evidence="7" type="ORF">BJF91_02790</name>
    <name evidence="6" type="ORF">GGQ71_004476</name>
</gene>
<evidence type="ECO:0000313" key="7">
    <source>
        <dbReference type="EMBL" id="OLP52179.1"/>
    </source>
</evidence>
<keyword evidence="4" id="KW-0804">Transcription</keyword>
<evidence type="ECO:0000313" key="6">
    <source>
        <dbReference type="EMBL" id="MBB4010178.1"/>
    </source>
</evidence>
<dbReference type="EMBL" id="MKIN01000016">
    <property type="protein sequence ID" value="OLP52179.1"/>
    <property type="molecule type" value="Genomic_DNA"/>
</dbReference>
<proteinExistence type="inferred from homology"/>
<dbReference type="GO" id="GO:0006351">
    <property type="term" value="P:DNA-templated transcription"/>
    <property type="evidence" value="ECO:0007669"/>
    <property type="project" value="TreeGrafter"/>
</dbReference>
<dbReference type="AlphaFoldDB" id="A0A1Q9ABD9"/>
<evidence type="ECO:0000313" key="9">
    <source>
        <dbReference type="Proteomes" id="UP000544107"/>
    </source>
</evidence>
<reference evidence="7 8" key="1">
    <citation type="submission" date="2016-09" db="EMBL/GenBank/DDBJ databases">
        <title>Rhizobium oryziradicis sp. nov., isolated from the root of rice.</title>
        <authorList>
            <person name="Zhao J."/>
            <person name="Zhang X."/>
        </authorList>
    </citation>
    <scope>NUCLEOTIDE SEQUENCE [LARGE SCALE GENOMIC DNA]</scope>
    <source>
        <strain evidence="7 8">14971</strain>
    </source>
</reference>
<dbReference type="InterPro" id="IPR036390">
    <property type="entry name" value="WH_DNA-bd_sf"/>
</dbReference>
<sequence length="288" mass="31996">MKNLAWDSYQLFIAVARYRGLTGAVQSTGLSAATLGRRMLELEAELGRTLFHRAQTGYTLTADGQALLDHLKSFEAAARGVDLWRRQSSEPALVRVTAGTWVARLIAQNMTKLCRSTDAFRVELTITEERAALAHRETDIGIRAVEPQESNLARIALGDVAYAAYRHHLADDLQLQPWIAVSPDAAISAYLKWPHQLVADQIRVTVSRPRSLKDLAVAGAGLAVLPCFVGDADPQLQRVGSEIKELRHRQWLVTNNDDRHRSEVRLFARRLTNLMKDLGPAFAGNRQG</sequence>
<keyword evidence="3 6" id="KW-0238">DNA-binding</keyword>
<evidence type="ECO:0000256" key="3">
    <source>
        <dbReference type="ARBA" id="ARBA00023125"/>
    </source>
</evidence>
<protein>
    <submittedName>
        <fullName evidence="6">DNA-binding transcriptional LysR family regulator</fullName>
    </submittedName>
    <submittedName>
        <fullName evidence="7">LysR family transcriptional regulator</fullName>
    </submittedName>
</protein>
<dbReference type="OrthoDB" id="9796526at2"/>
<evidence type="ECO:0000256" key="1">
    <source>
        <dbReference type="ARBA" id="ARBA00009437"/>
    </source>
</evidence>
<dbReference type="GO" id="GO:0043565">
    <property type="term" value="F:sequence-specific DNA binding"/>
    <property type="evidence" value="ECO:0007669"/>
    <property type="project" value="TreeGrafter"/>
</dbReference>
<dbReference type="Proteomes" id="UP000544107">
    <property type="component" value="Unassembled WGS sequence"/>
</dbReference>
<dbReference type="GO" id="GO:0003700">
    <property type="term" value="F:DNA-binding transcription factor activity"/>
    <property type="evidence" value="ECO:0007669"/>
    <property type="project" value="InterPro"/>
</dbReference>
<evidence type="ECO:0000256" key="4">
    <source>
        <dbReference type="ARBA" id="ARBA00023163"/>
    </source>
</evidence>
<dbReference type="InterPro" id="IPR036388">
    <property type="entry name" value="WH-like_DNA-bd_sf"/>
</dbReference>
<dbReference type="InterPro" id="IPR005119">
    <property type="entry name" value="LysR_subst-bd"/>
</dbReference>
<dbReference type="Pfam" id="PF00126">
    <property type="entry name" value="HTH_1"/>
    <property type="match status" value="1"/>
</dbReference>
<dbReference type="STRING" id="887144.BJF91_02790"/>
<dbReference type="RefSeq" id="WP_075612708.1">
    <property type="nucleotide sequence ID" value="NZ_JACIED010000007.1"/>
</dbReference>
<evidence type="ECO:0000313" key="8">
    <source>
        <dbReference type="Proteomes" id="UP000185598"/>
    </source>
</evidence>
<dbReference type="PROSITE" id="PS50931">
    <property type="entry name" value="HTH_LYSR"/>
    <property type="match status" value="1"/>
</dbReference>
<dbReference type="EMBL" id="JACIED010000007">
    <property type="protein sequence ID" value="MBB4010178.1"/>
    <property type="molecule type" value="Genomic_DNA"/>
</dbReference>
<dbReference type="SUPFAM" id="SSF53850">
    <property type="entry name" value="Periplasmic binding protein-like II"/>
    <property type="match status" value="1"/>
</dbReference>
<dbReference type="Proteomes" id="UP000185598">
    <property type="component" value="Unassembled WGS sequence"/>
</dbReference>
<keyword evidence="2" id="KW-0805">Transcription regulation</keyword>